<dbReference type="PROSITE" id="PS01238">
    <property type="entry name" value="GDA1_CD39_NTPASE"/>
    <property type="match status" value="1"/>
</dbReference>
<evidence type="ECO:0000256" key="6">
    <source>
        <dbReference type="SAM" id="SignalP"/>
    </source>
</evidence>
<dbReference type="PANTHER" id="PTHR11782">
    <property type="entry name" value="ADENOSINE/GUANOSINE DIPHOSPHATASE"/>
    <property type="match status" value="1"/>
</dbReference>
<dbReference type="Gene3D" id="3.30.420.40">
    <property type="match status" value="1"/>
</dbReference>
<dbReference type="EMBL" id="CP144752">
    <property type="protein sequence ID" value="WVZ88194.1"/>
    <property type="molecule type" value="Genomic_DNA"/>
</dbReference>
<dbReference type="GO" id="GO:0017110">
    <property type="term" value="F:nucleoside diphosphate phosphatase activity"/>
    <property type="evidence" value="ECO:0007669"/>
    <property type="project" value="TreeGrafter"/>
</dbReference>
<dbReference type="Gene3D" id="3.30.420.150">
    <property type="entry name" value="Exopolyphosphatase. Domain 2"/>
    <property type="match status" value="1"/>
</dbReference>
<evidence type="ECO:0000256" key="4">
    <source>
        <dbReference type="PIRSR" id="PIRSR600407-2"/>
    </source>
</evidence>
<dbReference type="GO" id="GO:0005524">
    <property type="term" value="F:ATP binding"/>
    <property type="evidence" value="ECO:0007669"/>
    <property type="project" value="UniProtKB-KW"/>
</dbReference>
<keyword evidence="4" id="KW-0067">ATP-binding</keyword>
<accession>A0AAQ3UD01</accession>
<dbReference type="InterPro" id="IPR000407">
    <property type="entry name" value="GDA1_CD39_NTPase"/>
</dbReference>
<dbReference type="Pfam" id="PF01150">
    <property type="entry name" value="GDA1_CD39"/>
    <property type="match status" value="2"/>
</dbReference>
<name>A0AAQ3UD01_PASNO</name>
<keyword evidence="6" id="KW-0732">Signal</keyword>
<gene>
    <name evidence="7" type="ORF">U9M48_034741</name>
</gene>
<evidence type="ECO:0000256" key="2">
    <source>
        <dbReference type="ARBA" id="ARBA00022801"/>
    </source>
</evidence>
<evidence type="ECO:0000313" key="7">
    <source>
        <dbReference type="EMBL" id="WVZ88194.1"/>
    </source>
</evidence>
<dbReference type="GO" id="GO:0016020">
    <property type="term" value="C:membrane"/>
    <property type="evidence" value="ECO:0007669"/>
    <property type="project" value="TreeGrafter"/>
</dbReference>
<comment type="similarity">
    <text evidence="1 5">Belongs to the GDA1/CD39 NTPase family.</text>
</comment>
<dbReference type="PANTHER" id="PTHR11782:SF82">
    <property type="entry name" value="APYRASE 3-RELATED"/>
    <property type="match status" value="1"/>
</dbReference>
<sequence length="440" mass="47412">MARLAGLASLLLLLHLASAASESKNVVLGRKGSVAGEQSVVVEEKAALRGSAGRYAVIFDAGSTGSRVHVFQFDKKLDLIQIGDDIEFFAKITPGLSSYSGRPQEAASSILPLLDQAKEVVPRRLQKNTPLKLGVRDLVHTQSRFQYNPKWITVLEGSQEGSYLWVALNFLLGKLGGDYSKTVGVIDMGGGSVQMAYAISNNAAASAPAVPEGKNPYITKEYLKGKDYNLYVHSYLYYGALAARVEILEAKNGPFSHCILRGFSGKYTYNGKEYDATASPEGAVYDKCREEIIKALHLDAPCETKNCSFNGVWNGGGGAGQDDLYAASFFFDKASQFGFIDSKAPSANSTPAAFKAAADKVCSLSAEEAKAAYPNVLDVPYICMDLVYQYTLLVDGFGLAPTKEITLVARVKYGEYYIEAAWPLGTAIEAVAPKKMSQDA</sequence>
<organism evidence="7 8">
    <name type="scientific">Paspalum notatum var. saurae</name>
    <dbReference type="NCBI Taxonomy" id="547442"/>
    <lineage>
        <taxon>Eukaryota</taxon>
        <taxon>Viridiplantae</taxon>
        <taxon>Streptophyta</taxon>
        <taxon>Embryophyta</taxon>
        <taxon>Tracheophyta</taxon>
        <taxon>Spermatophyta</taxon>
        <taxon>Magnoliopsida</taxon>
        <taxon>Liliopsida</taxon>
        <taxon>Poales</taxon>
        <taxon>Poaceae</taxon>
        <taxon>PACMAD clade</taxon>
        <taxon>Panicoideae</taxon>
        <taxon>Andropogonodae</taxon>
        <taxon>Paspaleae</taxon>
        <taxon>Paspalinae</taxon>
        <taxon>Paspalum</taxon>
    </lineage>
</organism>
<keyword evidence="8" id="KW-1185">Reference proteome</keyword>
<keyword evidence="2 5" id="KW-0378">Hydrolase</keyword>
<feature type="chain" id="PRO_5042837321" description="Apyrase" evidence="6">
    <location>
        <begin position="20"/>
        <end position="440"/>
    </location>
</feature>
<keyword evidence="4" id="KW-0547">Nucleotide-binding</keyword>
<evidence type="ECO:0000256" key="5">
    <source>
        <dbReference type="RuleBase" id="RU003833"/>
    </source>
</evidence>
<evidence type="ECO:0000313" key="8">
    <source>
        <dbReference type="Proteomes" id="UP001341281"/>
    </source>
</evidence>
<reference evidence="7 8" key="1">
    <citation type="submission" date="2024-02" db="EMBL/GenBank/DDBJ databases">
        <title>High-quality chromosome-scale genome assembly of Pensacola bahiagrass (Paspalum notatum Flugge var. saurae).</title>
        <authorList>
            <person name="Vega J.M."/>
            <person name="Podio M."/>
            <person name="Orjuela J."/>
            <person name="Siena L.A."/>
            <person name="Pessino S.C."/>
            <person name="Combes M.C."/>
            <person name="Mariac C."/>
            <person name="Albertini E."/>
            <person name="Pupilli F."/>
            <person name="Ortiz J.P.A."/>
            <person name="Leblanc O."/>
        </authorList>
    </citation>
    <scope>NUCLEOTIDE SEQUENCE [LARGE SCALE GENOMIC DNA]</scope>
    <source>
        <strain evidence="7">R1</strain>
        <tissue evidence="7">Leaf</tissue>
    </source>
</reference>
<dbReference type="AlphaFoldDB" id="A0AAQ3UD01"/>
<feature type="binding site" evidence="4">
    <location>
        <begin position="190"/>
        <end position="194"/>
    </location>
    <ligand>
        <name>ATP</name>
        <dbReference type="ChEBI" id="CHEBI:30616"/>
    </ligand>
</feature>
<dbReference type="GO" id="GO:0009134">
    <property type="term" value="P:nucleoside diphosphate catabolic process"/>
    <property type="evidence" value="ECO:0007669"/>
    <property type="project" value="TreeGrafter"/>
</dbReference>
<evidence type="ECO:0000256" key="1">
    <source>
        <dbReference type="ARBA" id="ARBA00009283"/>
    </source>
</evidence>
<proteinExistence type="inferred from homology"/>
<feature type="active site" description="Proton acceptor" evidence="3">
    <location>
        <position position="160"/>
    </location>
</feature>
<dbReference type="Proteomes" id="UP001341281">
    <property type="component" value="Chromosome 08"/>
</dbReference>
<evidence type="ECO:0000256" key="3">
    <source>
        <dbReference type="PIRSR" id="PIRSR600407-1"/>
    </source>
</evidence>
<evidence type="ECO:0008006" key="9">
    <source>
        <dbReference type="Google" id="ProtNLM"/>
    </source>
</evidence>
<feature type="signal peptide" evidence="6">
    <location>
        <begin position="1"/>
        <end position="19"/>
    </location>
</feature>
<protein>
    <recommendedName>
        <fullName evidence="9">Apyrase</fullName>
    </recommendedName>
</protein>